<dbReference type="GO" id="GO:0042910">
    <property type="term" value="F:xenobiotic transmembrane transporter activity"/>
    <property type="evidence" value="ECO:0007669"/>
    <property type="project" value="TreeGrafter"/>
</dbReference>
<feature type="region of interest" description="Disordered" evidence="1">
    <location>
        <begin position="1027"/>
        <end position="1046"/>
    </location>
</feature>
<feature type="transmembrane region" description="Helical" evidence="2">
    <location>
        <begin position="918"/>
        <end position="940"/>
    </location>
</feature>
<feature type="transmembrane region" description="Helical" evidence="2">
    <location>
        <begin position="481"/>
        <end position="506"/>
    </location>
</feature>
<dbReference type="Pfam" id="PF00873">
    <property type="entry name" value="ACR_tran"/>
    <property type="match status" value="1"/>
</dbReference>
<evidence type="ECO:0000313" key="4">
    <source>
        <dbReference type="Proteomes" id="UP000295388"/>
    </source>
</evidence>
<dbReference type="SUPFAM" id="SSF82866">
    <property type="entry name" value="Multidrug efflux transporter AcrB transmembrane domain"/>
    <property type="match status" value="2"/>
</dbReference>
<feature type="transmembrane region" description="Helical" evidence="2">
    <location>
        <begin position="893"/>
        <end position="912"/>
    </location>
</feature>
<protein>
    <submittedName>
        <fullName evidence="3">CzcA family heavy metal efflux pump</fullName>
    </submittedName>
</protein>
<dbReference type="Gene3D" id="3.30.2090.10">
    <property type="entry name" value="Multidrug efflux transporter AcrB TolC docking domain, DN and DC subdomains"/>
    <property type="match status" value="2"/>
</dbReference>
<dbReference type="GO" id="GO:0005886">
    <property type="term" value="C:plasma membrane"/>
    <property type="evidence" value="ECO:0007669"/>
    <property type="project" value="TreeGrafter"/>
</dbReference>
<dbReference type="PANTHER" id="PTHR32063">
    <property type="match status" value="1"/>
</dbReference>
<organism evidence="3 4">
    <name type="scientific">Kribbella caucasensis</name>
    <dbReference type="NCBI Taxonomy" id="2512215"/>
    <lineage>
        <taxon>Bacteria</taxon>
        <taxon>Bacillati</taxon>
        <taxon>Actinomycetota</taxon>
        <taxon>Actinomycetes</taxon>
        <taxon>Propionibacteriales</taxon>
        <taxon>Kribbellaceae</taxon>
        <taxon>Kribbella</taxon>
    </lineage>
</organism>
<dbReference type="PANTHER" id="PTHR32063:SF4">
    <property type="entry name" value="SLR6043 PROTEIN"/>
    <property type="match status" value="1"/>
</dbReference>
<keyword evidence="2" id="KW-0812">Transmembrane</keyword>
<dbReference type="Gene3D" id="3.30.70.1320">
    <property type="entry name" value="Multidrug efflux transporter AcrB pore domain like"/>
    <property type="match status" value="1"/>
</dbReference>
<dbReference type="SUPFAM" id="SSF82693">
    <property type="entry name" value="Multidrug efflux transporter AcrB pore domain, PN1, PN2, PC1 and PC2 subdomains"/>
    <property type="match status" value="2"/>
</dbReference>
<dbReference type="AlphaFoldDB" id="A0A4R6K4S4"/>
<sequence length="1046" mass="110811">MTRWVVSSSLRFQRLVLAAAVFLLAGGILQLRTTSVDALPEFGTTRVEVQTESLGLSAEEVEQLITNPLEQEFFNGLPWLDRLRSSSIPGLSSIEMEFEPGTDVMLARQVVQERLTMVPALPAASSKPPFVIQPVSSTSRLLLVGLSSKDLSPLEIGVLARWTIQPRLLSVPGVANVAIWGHRDRQLQVQVDPSRLKQHGVTLDQVISTTGNALWVSPLTFVEASTPGTGGFLDSANQRIDIQHTQPIKTAQDLAKVAVEGAAKTGLRLGDVASVVEDHQPLIGDSVVDDQPNTILVVERFPGTSVGDVTRAVDEALRDMAPGLAGLQTDTTIFRPADFVEAALANLMTALLIGALLLLLVLAAFLFDWRSALISIVALGLSLTVALGVLSMLGGPLNLIALSGMMIALAVVVHDAVTDVDDIRRRLAERREGVSRATTVIAAVAEVRGTILVATVVIAATVVPVVLIGGTSGALLKPVGLGYALAILASMLVALTVVPALAAALLPDSSVGRESPLARWLRRGYAALLRRIVSRPTVSYVAAALILVAGFAPLPLLGGQQLAPPLKDRNLLIRWEGIPGASLPEMNRITAAASAELRSVPGVRNVGALMGRAITSDQVSGVGSGELWVTLDPAADYDATVAGVRDVVNGYPGLVRDVLTYPDQRLDEVGAGTAEPVVVRVYGNDFDVLEAKADEVVQAISTIDGIAAPRVQTPDKEPTVEIEVSIDKAAAHGIKPGEVRRTAATLMSGITAGNLFEEQKVFDVVVLATPEGRQNLDSLRNVLIDTPSGNQVRVGDVAEVRIRPNQTNIRHDAVSRYIDVVAEVRGRSLGAVTSDVESRVQQITFPKEHHLEVLGDAAQRQSSHLRTWLHIIAAAMAIFFLLQAGLRSWRLALLLFLLLPVALSGGVLAAALRKDTISVLSLLALLGVFAFAVRAGLLLVRHVQHLEEEGQALGPAVVLRAAEERFGATVMTAVGVALALVPVVAAGSVTGLEVIQPMAVIIMGGLLSTTLLVLFVLPSLYLRFASGRSSSGDPADDRAVSMEETS</sequence>
<dbReference type="Gene3D" id="1.20.1640.10">
    <property type="entry name" value="Multidrug efflux transporter AcrB transmembrane domain"/>
    <property type="match status" value="2"/>
</dbReference>
<feature type="transmembrane region" description="Helical" evidence="2">
    <location>
        <begin position="439"/>
        <end position="469"/>
    </location>
</feature>
<feature type="transmembrane region" description="Helical" evidence="2">
    <location>
        <begin position="373"/>
        <end position="393"/>
    </location>
</feature>
<keyword evidence="2" id="KW-1133">Transmembrane helix</keyword>
<name>A0A4R6K4S4_9ACTN</name>
<feature type="transmembrane region" description="Helical" evidence="2">
    <location>
        <begin position="538"/>
        <end position="557"/>
    </location>
</feature>
<dbReference type="OrthoDB" id="3306666at2"/>
<evidence type="ECO:0000256" key="2">
    <source>
        <dbReference type="SAM" id="Phobius"/>
    </source>
</evidence>
<dbReference type="Proteomes" id="UP000295388">
    <property type="component" value="Unassembled WGS sequence"/>
</dbReference>
<dbReference type="PRINTS" id="PR00702">
    <property type="entry name" value="ACRIFLAVINRP"/>
</dbReference>
<reference evidence="3 4" key="1">
    <citation type="submission" date="2019-03" db="EMBL/GenBank/DDBJ databases">
        <title>Genomic Encyclopedia of Type Strains, Phase III (KMG-III): the genomes of soil and plant-associated and newly described type strains.</title>
        <authorList>
            <person name="Whitman W."/>
        </authorList>
    </citation>
    <scope>NUCLEOTIDE SEQUENCE [LARGE SCALE GENOMIC DNA]</scope>
    <source>
        <strain evidence="3 4">VKM Ac-2527</strain>
    </source>
</reference>
<evidence type="ECO:0000313" key="3">
    <source>
        <dbReference type="EMBL" id="TDO44373.1"/>
    </source>
</evidence>
<keyword evidence="4" id="KW-1185">Reference proteome</keyword>
<dbReference type="InterPro" id="IPR001036">
    <property type="entry name" value="Acrflvin-R"/>
</dbReference>
<feature type="transmembrane region" description="Helical" evidence="2">
    <location>
        <begin position="966"/>
        <end position="986"/>
    </location>
</feature>
<accession>A0A4R6K4S4</accession>
<comment type="caution">
    <text evidence="3">The sequence shown here is derived from an EMBL/GenBank/DDBJ whole genome shotgun (WGS) entry which is preliminary data.</text>
</comment>
<feature type="compositionally biased region" description="Basic and acidic residues" evidence="1">
    <location>
        <begin position="1035"/>
        <end position="1046"/>
    </location>
</feature>
<proteinExistence type="predicted"/>
<feature type="transmembrane region" description="Helical" evidence="2">
    <location>
        <begin position="868"/>
        <end position="886"/>
    </location>
</feature>
<dbReference type="SUPFAM" id="SSF82714">
    <property type="entry name" value="Multidrug efflux transporter AcrB TolC docking domain, DN and DC subdomains"/>
    <property type="match status" value="2"/>
</dbReference>
<evidence type="ECO:0000256" key="1">
    <source>
        <dbReference type="SAM" id="MobiDB-lite"/>
    </source>
</evidence>
<keyword evidence="2" id="KW-0472">Membrane</keyword>
<dbReference type="Gene3D" id="3.30.70.1430">
    <property type="entry name" value="Multidrug efflux transporter AcrB pore domain"/>
    <property type="match status" value="2"/>
</dbReference>
<feature type="transmembrane region" description="Helical" evidence="2">
    <location>
        <begin position="998"/>
        <end position="1022"/>
    </location>
</feature>
<dbReference type="Gene3D" id="3.30.70.1440">
    <property type="entry name" value="Multidrug efflux transporter AcrB pore domain"/>
    <property type="match status" value="1"/>
</dbReference>
<dbReference type="EMBL" id="SNWQ01000016">
    <property type="protein sequence ID" value="TDO44373.1"/>
    <property type="molecule type" value="Genomic_DNA"/>
</dbReference>
<feature type="transmembrane region" description="Helical" evidence="2">
    <location>
        <begin position="399"/>
        <end position="418"/>
    </location>
</feature>
<gene>
    <name evidence="3" type="ORF">EV643_116185</name>
</gene>
<feature type="transmembrane region" description="Helical" evidence="2">
    <location>
        <begin position="343"/>
        <end position="366"/>
    </location>
</feature>
<dbReference type="InterPro" id="IPR027463">
    <property type="entry name" value="AcrB_DN_DC_subdom"/>
</dbReference>